<proteinExistence type="inferred from homology"/>
<evidence type="ECO:0000256" key="4">
    <source>
        <dbReference type="ARBA" id="ARBA00022692"/>
    </source>
</evidence>
<dbReference type="PANTHER" id="PTHR16875:SF0">
    <property type="entry name" value="SELENOPROTEIN K"/>
    <property type="match status" value="1"/>
</dbReference>
<evidence type="ECO:0000256" key="1">
    <source>
        <dbReference type="ARBA" id="ARBA00004167"/>
    </source>
</evidence>
<feature type="transmembrane region" description="Helical" evidence="9">
    <location>
        <begin position="106"/>
        <end position="123"/>
    </location>
</feature>
<gene>
    <name evidence="10" type="ORF">MMEN_LOCUS21417</name>
</gene>
<dbReference type="Pfam" id="PF10961">
    <property type="entry name" value="SelK_SelG"/>
    <property type="match status" value="1"/>
</dbReference>
<dbReference type="OrthoDB" id="167295at2759"/>
<dbReference type="GO" id="GO:0005789">
    <property type="term" value="C:endoplasmic reticulum membrane"/>
    <property type="evidence" value="ECO:0007669"/>
    <property type="project" value="TreeGrafter"/>
</dbReference>
<comment type="caution">
    <text evidence="10">The sequence shown here is derived from an EMBL/GenBank/DDBJ whole genome shotgun (WGS) entry which is preliminary data.</text>
</comment>
<evidence type="ECO:0000256" key="9">
    <source>
        <dbReference type="SAM" id="Phobius"/>
    </source>
</evidence>
<feature type="region of interest" description="Disordered" evidence="8">
    <location>
        <begin position="50"/>
        <end position="74"/>
    </location>
</feature>
<keyword evidence="5" id="KW-0712">Selenocysteine</keyword>
<keyword evidence="11" id="KW-1185">Reference proteome</keyword>
<dbReference type="GO" id="GO:0032469">
    <property type="term" value="P:endoplasmic reticulum calcium ion homeostasis"/>
    <property type="evidence" value="ECO:0007669"/>
    <property type="project" value="TreeGrafter"/>
</dbReference>
<dbReference type="Proteomes" id="UP000677803">
    <property type="component" value="Unassembled WGS sequence"/>
</dbReference>
<dbReference type="PANTHER" id="PTHR16875">
    <property type="entry name" value="SELENOPROTEIN K"/>
    <property type="match status" value="1"/>
</dbReference>
<evidence type="ECO:0000256" key="7">
    <source>
        <dbReference type="ARBA" id="ARBA00023136"/>
    </source>
</evidence>
<reference evidence="10" key="1">
    <citation type="submission" date="2021-05" db="EMBL/GenBank/DDBJ databases">
        <authorList>
            <person name="Tigano A."/>
        </authorList>
    </citation>
    <scope>NUCLEOTIDE SEQUENCE</scope>
</reference>
<keyword evidence="6 9" id="KW-1133">Transmembrane helix</keyword>
<comment type="similarity">
    <text evidence="2">Belongs to the selenoprotein K family.</text>
</comment>
<evidence type="ECO:0000256" key="8">
    <source>
        <dbReference type="SAM" id="MobiDB-lite"/>
    </source>
</evidence>
<keyword evidence="7 9" id="KW-0472">Membrane</keyword>
<dbReference type="InterPro" id="IPR024491">
    <property type="entry name" value="Se_SelK/SelG"/>
</dbReference>
<sequence length="171" mass="20072">MVYVSNGQVLDSRAQSPWRLSLLVDLFWGAVEFIGLFFKTIIHPDLSKDGNSASSRFSDGRGTPRWQKEDGENNSWRWSNPTTNGWRRMRKTFQFSNIKCLRMRQWHLVTVILLLVVFVMRILRVSLGTVRKRCHLLAYDAKCGWRDFQMFLNDMTPDGLKISQDRRERAS</sequence>
<evidence type="ECO:0000256" key="3">
    <source>
        <dbReference type="ARBA" id="ARBA00020495"/>
    </source>
</evidence>
<dbReference type="AlphaFoldDB" id="A0A8S4C2I4"/>
<evidence type="ECO:0000313" key="10">
    <source>
        <dbReference type="EMBL" id="CAG6021199.1"/>
    </source>
</evidence>
<evidence type="ECO:0000256" key="6">
    <source>
        <dbReference type="ARBA" id="ARBA00022989"/>
    </source>
</evidence>
<keyword evidence="4 9" id="KW-0812">Transmembrane</keyword>
<dbReference type="GO" id="GO:0006816">
    <property type="term" value="P:calcium ion transport"/>
    <property type="evidence" value="ECO:0007669"/>
    <property type="project" value="TreeGrafter"/>
</dbReference>
<dbReference type="EMBL" id="CAJRST010041110">
    <property type="protein sequence ID" value="CAG6021199.1"/>
    <property type="molecule type" value="Genomic_DNA"/>
</dbReference>
<accession>A0A8S4C2I4</accession>
<organism evidence="10 11">
    <name type="scientific">Menidia menidia</name>
    <name type="common">Atlantic silverside</name>
    <dbReference type="NCBI Taxonomy" id="238744"/>
    <lineage>
        <taxon>Eukaryota</taxon>
        <taxon>Metazoa</taxon>
        <taxon>Chordata</taxon>
        <taxon>Craniata</taxon>
        <taxon>Vertebrata</taxon>
        <taxon>Euteleostomi</taxon>
        <taxon>Actinopterygii</taxon>
        <taxon>Neopterygii</taxon>
        <taxon>Teleostei</taxon>
        <taxon>Neoteleostei</taxon>
        <taxon>Acanthomorphata</taxon>
        <taxon>Ovalentaria</taxon>
        <taxon>Atherinomorphae</taxon>
        <taxon>Atheriniformes</taxon>
        <taxon>Atherinopsidae</taxon>
        <taxon>Menidiinae</taxon>
        <taxon>Menidia</taxon>
    </lineage>
</organism>
<feature type="transmembrane region" description="Helical" evidence="9">
    <location>
        <begin position="20"/>
        <end position="38"/>
    </location>
</feature>
<evidence type="ECO:0000256" key="5">
    <source>
        <dbReference type="ARBA" id="ARBA00022933"/>
    </source>
</evidence>
<evidence type="ECO:0000256" key="2">
    <source>
        <dbReference type="ARBA" id="ARBA00008504"/>
    </source>
</evidence>
<comment type="subcellular location">
    <subcellularLocation>
        <location evidence="1">Membrane</location>
        <topology evidence="1">Single-pass membrane protein</topology>
    </subcellularLocation>
</comment>
<name>A0A8S4C2I4_9TELE</name>
<dbReference type="GO" id="GO:0005794">
    <property type="term" value="C:Golgi apparatus"/>
    <property type="evidence" value="ECO:0007669"/>
    <property type="project" value="TreeGrafter"/>
</dbReference>
<protein>
    <recommendedName>
        <fullName evidence="3">Selenoprotein K</fullName>
    </recommendedName>
</protein>
<evidence type="ECO:0000313" key="11">
    <source>
        <dbReference type="Proteomes" id="UP000677803"/>
    </source>
</evidence>